<organism evidence="1">
    <name type="scientific">Oryza meridionalis</name>
    <dbReference type="NCBI Taxonomy" id="40149"/>
    <lineage>
        <taxon>Eukaryota</taxon>
        <taxon>Viridiplantae</taxon>
        <taxon>Streptophyta</taxon>
        <taxon>Embryophyta</taxon>
        <taxon>Tracheophyta</taxon>
        <taxon>Spermatophyta</taxon>
        <taxon>Magnoliopsida</taxon>
        <taxon>Liliopsida</taxon>
        <taxon>Poales</taxon>
        <taxon>Poaceae</taxon>
        <taxon>BOP clade</taxon>
        <taxon>Oryzoideae</taxon>
        <taxon>Oryzeae</taxon>
        <taxon>Oryzinae</taxon>
        <taxon>Oryza</taxon>
    </lineage>
</organism>
<keyword evidence="2" id="KW-1185">Reference proteome</keyword>
<dbReference type="STRING" id="40149.A0A0E0F7Q0"/>
<dbReference type="Proteomes" id="UP000008021">
    <property type="component" value="Chromosome 11"/>
</dbReference>
<name>A0A0E0F7Q0_9ORYZ</name>
<proteinExistence type="predicted"/>
<dbReference type="HOGENOM" id="CLU_2562209_0_0_1"/>
<protein>
    <submittedName>
        <fullName evidence="1">Uncharacterized protein</fullName>
    </submittedName>
</protein>
<dbReference type="EnsemblPlants" id="OMERI11G16410.1">
    <property type="protein sequence ID" value="OMERI11G16410.1"/>
    <property type="gene ID" value="OMERI11G16410"/>
</dbReference>
<evidence type="ECO:0000313" key="1">
    <source>
        <dbReference type="EnsemblPlants" id="OMERI11G16410.1"/>
    </source>
</evidence>
<reference evidence="1" key="2">
    <citation type="submission" date="2018-05" db="EMBL/GenBank/DDBJ databases">
        <title>OmerRS3 (Oryza meridionalis Reference Sequence Version 3).</title>
        <authorList>
            <person name="Zhang J."/>
            <person name="Kudrna D."/>
            <person name="Lee S."/>
            <person name="Talag J."/>
            <person name="Welchert J."/>
            <person name="Wing R.A."/>
        </authorList>
    </citation>
    <scope>NUCLEOTIDE SEQUENCE [LARGE SCALE GENOMIC DNA]</scope>
    <source>
        <strain evidence="1">cv. OR44</strain>
    </source>
</reference>
<dbReference type="AlphaFoldDB" id="A0A0E0F7Q0"/>
<evidence type="ECO:0000313" key="2">
    <source>
        <dbReference type="Proteomes" id="UP000008021"/>
    </source>
</evidence>
<accession>A0A0E0F7Q0</accession>
<dbReference type="Gramene" id="OMERI11G16410.1">
    <property type="protein sequence ID" value="OMERI11G16410.1"/>
    <property type="gene ID" value="OMERI11G16410"/>
</dbReference>
<sequence length="82" mass="9086">MANDKWIELIELDTRFTPVDPWLALNAIPPRNLIWCLSRDLGVIGLSFISLCIASSQLVPPWSGSSMIQRSGLLRFSALAMA</sequence>
<reference evidence="1" key="1">
    <citation type="submission" date="2015-04" db="UniProtKB">
        <authorList>
            <consortium name="EnsemblPlants"/>
        </authorList>
    </citation>
    <scope>IDENTIFICATION</scope>
</reference>